<evidence type="ECO:0000259" key="5">
    <source>
        <dbReference type="PROSITE" id="PS01124"/>
    </source>
</evidence>
<dbReference type="InterPro" id="IPR009057">
    <property type="entry name" value="Homeodomain-like_sf"/>
</dbReference>
<evidence type="ECO:0000256" key="2">
    <source>
        <dbReference type="ARBA" id="ARBA00023163"/>
    </source>
</evidence>
<dbReference type="GO" id="GO:0003700">
    <property type="term" value="F:DNA-binding transcription factor activity"/>
    <property type="evidence" value="ECO:0007669"/>
    <property type="project" value="InterPro"/>
</dbReference>
<name>A0A511YSR6_9FLAO</name>
<reference evidence="6 7" key="1">
    <citation type="submission" date="2019-07" db="EMBL/GenBank/DDBJ databases">
        <title>Whole genome shotgun sequence of Chryseobacterium hagamense NBRC 105253.</title>
        <authorList>
            <person name="Hosoyama A."/>
            <person name="Uohara A."/>
            <person name="Ohji S."/>
            <person name="Ichikawa N."/>
        </authorList>
    </citation>
    <scope>NUCLEOTIDE SEQUENCE [LARGE SCALE GENOMIC DNA]</scope>
    <source>
        <strain evidence="6 7">NBRC 105253</strain>
    </source>
</reference>
<gene>
    <name evidence="6" type="ORF">CHA01nite_39730</name>
</gene>
<dbReference type="GO" id="GO:0043565">
    <property type="term" value="F:sequence-specific DNA binding"/>
    <property type="evidence" value="ECO:0007669"/>
    <property type="project" value="InterPro"/>
</dbReference>
<feature type="transmembrane region" description="Helical" evidence="3">
    <location>
        <begin position="377"/>
        <end position="398"/>
    </location>
</feature>
<dbReference type="Gene3D" id="1.10.10.60">
    <property type="entry name" value="Homeodomain-like"/>
    <property type="match status" value="1"/>
</dbReference>
<dbReference type="SUPFAM" id="SSF48452">
    <property type="entry name" value="TPR-like"/>
    <property type="match status" value="1"/>
</dbReference>
<evidence type="ECO:0000313" key="6">
    <source>
        <dbReference type="EMBL" id="GEN78233.1"/>
    </source>
</evidence>
<keyword evidence="2" id="KW-0804">Transcription</keyword>
<protein>
    <recommendedName>
        <fullName evidence="5">HTH araC/xylS-type domain-containing protein</fullName>
    </recommendedName>
</protein>
<dbReference type="SMART" id="SM00028">
    <property type="entry name" value="TPR"/>
    <property type="match status" value="4"/>
</dbReference>
<evidence type="ECO:0000256" key="3">
    <source>
        <dbReference type="SAM" id="Phobius"/>
    </source>
</evidence>
<dbReference type="Gene3D" id="1.25.40.10">
    <property type="entry name" value="Tetratricopeptide repeat domain"/>
    <property type="match status" value="1"/>
</dbReference>
<evidence type="ECO:0000313" key="7">
    <source>
        <dbReference type="Proteomes" id="UP000321863"/>
    </source>
</evidence>
<comment type="caution">
    <text evidence="6">The sequence shown here is derived from an EMBL/GenBank/DDBJ whole genome shotgun (WGS) entry which is preliminary data.</text>
</comment>
<feature type="domain" description="HTH araC/xylS-type" evidence="5">
    <location>
        <begin position="456"/>
        <end position="564"/>
    </location>
</feature>
<dbReference type="InterPro" id="IPR011990">
    <property type="entry name" value="TPR-like_helical_dom_sf"/>
</dbReference>
<dbReference type="Proteomes" id="UP000321863">
    <property type="component" value="Unassembled WGS sequence"/>
</dbReference>
<accession>A0A511YSR6</accession>
<dbReference type="PROSITE" id="PS51257">
    <property type="entry name" value="PROKAR_LIPOPROTEIN"/>
    <property type="match status" value="1"/>
</dbReference>
<keyword evidence="7" id="KW-1185">Reference proteome</keyword>
<feature type="chain" id="PRO_5022217954" description="HTH araC/xylS-type domain-containing protein" evidence="4">
    <location>
        <begin position="20"/>
        <end position="573"/>
    </location>
</feature>
<keyword evidence="3" id="KW-1133">Transmembrane helix</keyword>
<dbReference type="Pfam" id="PF12833">
    <property type="entry name" value="HTH_18"/>
    <property type="match status" value="1"/>
</dbReference>
<dbReference type="InterPro" id="IPR019734">
    <property type="entry name" value="TPR_rpt"/>
</dbReference>
<dbReference type="SMART" id="SM00342">
    <property type="entry name" value="HTH_ARAC"/>
    <property type="match status" value="1"/>
</dbReference>
<dbReference type="EMBL" id="BJYJ01000064">
    <property type="protein sequence ID" value="GEN78233.1"/>
    <property type="molecule type" value="Genomic_DNA"/>
</dbReference>
<dbReference type="RefSeq" id="WP_146944753.1">
    <property type="nucleotide sequence ID" value="NZ_BJYJ01000064.1"/>
</dbReference>
<sequence>MMKTSCIFLLALFSCVISAQKNFIDSLKNYSYSDLETKYYGYNSTNEIKKANFISHYYLQKAKRENNNEKIVEGYVLMHFNESFIKALKYLDSVQVLTKNTKKEGYPARIYLLKGNLFFRYDHQKEALNNYVIGLKYAKEKGNKRQVAFAETSIAYLNNYIGKHYDAAKKLRYYLYNAPYLSENELANIHLNLASTYLDIEKIDSAKILIIEGLELNKRNNIYRYHEYLSLLGLYDLKQKNYDKAIANLNKTKKYFIDSQSDELSINYAILYLGQAYIGAGQKEKAVKSFISIDSIVKKNNNTFPELREVYSYLIEYYKEKNEKEQQLYYIDRFLKIDKQLDSQFRYISRELPRRYDAPNLISEKAKIISELEDRKIVLYFSICCLVLILFIVLFLYYKSEKKYKKIAQKLLQSVYNKVNVHTIIDEKNSDISSETASLENKESKTIRVTSEDVAQNILKELHSFEAKELFLQNGVTLNSVAKKAKTNTRYLSEIINIYKKKNFATYLNDLRIDYAINRLAIDRKFRSYKIPFIAEELGYNNEQAFTLAFKKRTGTTLSIYLKEIETQEVKSI</sequence>
<feature type="signal peptide" evidence="4">
    <location>
        <begin position="1"/>
        <end position="19"/>
    </location>
</feature>
<keyword evidence="1" id="KW-0805">Transcription regulation</keyword>
<dbReference type="AlphaFoldDB" id="A0A511YSR6"/>
<keyword evidence="3" id="KW-0472">Membrane</keyword>
<evidence type="ECO:0000256" key="4">
    <source>
        <dbReference type="SAM" id="SignalP"/>
    </source>
</evidence>
<dbReference type="SUPFAM" id="SSF46689">
    <property type="entry name" value="Homeodomain-like"/>
    <property type="match status" value="1"/>
</dbReference>
<dbReference type="PROSITE" id="PS01124">
    <property type="entry name" value="HTH_ARAC_FAMILY_2"/>
    <property type="match status" value="1"/>
</dbReference>
<dbReference type="OrthoDB" id="5295174at2"/>
<keyword evidence="3" id="KW-0812">Transmembrane</keyword>
<dbReference type="InterPro" id="IPR018060">
    <property type="entry name" value="HTH_AraC"/>
</dbReference>
<keyword evidence="4" id="KW-0732">Signal</keyword>
<evidence type="ECO:0000256" key="1">
    <source>
        <dbReference type="ARBA" id="ARBA00023015"/>
    </source>
</evidence>
<organism evidence="6 7">
    <name type="scientific">Chryseobacterium hagamense</name>
    <dbReference type="NCBI Taxonomy" id="395935"/>
    <lineage>
        <taxon>Bacteria</taxon>
        <taxon>Pseudomonadati</taxon>
        <taxon>Bacteroidota</taxon>
        <taxon>Flavobacteriia</taxon>
        <taxon>Flavobacteriales</taxon>
        <taxon>Weeksellaceae</taxon>
        <taxon>Chryseobacterium group</taxon>
        <taxon>Chryseobacterium</taxon>
    </lineage>
</organism>
<proteinExistence type="predicted"/>